<reference evidence="3" key="1">
    <citation type="submission" date="2013-02" db="EMBL/GenBank/DDBJ databases">
        <authorList>
            <person name="Hughes D."/>
        </authorList>
    </citation>
    <scope>NUCLEOTIDE SEQUENCE</scope>
    <source>
        <strain>Durham</strain>
        <strain evidence="3">NC isolate 2 -- Noor lab</strain>
    </source>
</reference>
<sequence>MNSRLLNVHPGARISSQDELGQTQLLRKVDFKTILEKRSKPPFKPPEDHLNCDPCLELEEMIVEAKPLHKKKKRLAKQRSQQKDSDTEPNLVKEFIVYNRYKELNRKAMEKKENEWQKELELYQPNKNQRLLKIHLNIKFISKYNIRFIMTRILGILCKNELS</sequence>
<accession>T1GVQ2</accession>
<dbReference type="STRING" id="36166.T1GVQ2"/>
<reference evidence="2" key="2">
    <citation type="submission" date="2015-06" db="UniProtKB">
        <authorList>
            <consortium name="EnsemblMetazoa"/>
        </authorList>
    </citation>
    <scope>IDENTIFICATION</scope>
</reference>
<dbReference type="HOGENOM" id="CLU_1628940_0_0_1"/>
<dbReference type="Proteomes" id="UP000015102">
    <property type="component" value="Unassembled WGS sequence"/>
</dbReference>
<proteinExistence type="predicted"/>
<dbReference type="EMBL" id="CAQQ02044579">
    <property type="status" value="NOT_ANNOTATED_CDS"/>
    <property type="molecule type" value="Genomic_DNA"/>
</dbReference>
<evidence type="ECO:0000313" key="2">
    <source>
        <dbReference type="EnsemblMetazoa" id="MESCA007866-PA"/>
    </source>
</evidence>
<organism evidence="2 3">
    <name type="scientific">Megaselia scalaris</name>
    <name type="common">Humpbacked fly</name>
    <name type="synonym">Phora scalaris</name>
    <dbReference type="NCBI Taxonomy" id="36166"/>
    <lineage>
        <taxon>Eukaryota</taxon>
        <taxon>Metazoa</taxon>
        <taxon>Ecdysozoa</taxon>
        <taxon>Arthropoda</taxon>
        <taxon>Hexapoda</taxon>
        <taxon>Insecta</taxon>
        <taxon>Pterygota</taxon>
        <taxon>Neoptera</taxon>
        <taxon>Endopterygota</taxon>
        <taxon>Diptera</taxon>
        <taxon>Brachycera</taxon>
        <taxon>Muscomorpha</taxon>
        <taxon>Platypezoidea</taxon>
        <taxon>Phoridae</taxon>
        <taxon>Megaseliini</taxon>
        <taxon>Megaselia</taxon>
    </lineage>
</organism>
<name>T1GVQ2_MEGSC</name>
<evidence type="ECO:0000256" key="1">
    <source>
        <dbReference type="SAM" id="MobiDB-lite"/>
    </source>
</evidence>
<evidence type="ECO:0000313" key="3">
    <source>
        <dbReference type="Proteomes" id="UP000015102"/>
    </source>
</evidence>
<keyword evidence="3" id="KW-1185">Reference proteome</keyword>
<feature type="region of interest" description="Disordered" evidence="1">
    <location>
        <begin position="68"/>
        <end position="88"/>
    </location>
</feature>
<protein>
    <submittedName>
        <fullName evidence="2">Uncharacterized protein</fullName>
    </submittedName>
</protein>
<dbReference type="AlphaFoldDB" id="T1GVQ2"/>
<dbReference type="EnsemblMetazoa" id="MESCA007866-RA">
    <property type="protein sequence ID" value="MESCA007866-PA"/>
    <property type="gene ID" value="MESCA007866"/>
</dbReference>
<feature type="compositionally biased region" description="Basic residues" evidence="1">
    <location>
        <begin position="68"/>
        <end position="77"/>
    </location>
</feature>